<organism evidence="3">
    <name type="scientific">Sipha flava</name>
    <name type="common">yellow sugarcane aphid</name>
    <dbReference type="NCBI Taxonomy" id="143950"/>
    <lineage>
        <taxon>Eukaryota</taxon>
        <taxon>Metazoa</taxon>
        <taxon>Ecdysozoa</taxon>
        <taxon>Arthropoda</taxon>
        <taxon>Hexapoda</taxon>
        <taxon>Insecta</taxon>
        <taxon>Pterygota</taxon>
        <taxon>Neoptera</taxon>
        <taxon>Paraneoptera</taxon>
        <taxon>Hemiptera</taxon>
        <taxon>Sternorrhyncha</taxon>
        <taxon>Aphidomorpha</taxon>
        <taxon>Aphidoidea</taxon>
        <taxon>Aphididae</taxon>
        <taxon>Sipha</taxon>
    </lineage>
</organism>
<dbReference type="AlphaFoldDB" id="A0A2S2Q1T2"/>
<dbReference type="InterPro" id="IPR011993">
    <property type="entry name" value="PH-like_dom_sf"/>
</dbReference>
<reference evidence="5" key="2">
    <citation type="submission" date="2025-04" db="UniProtKB">
        <authorList>
            <consortium name="RefSeq"/>
        </authorList>
    </citation>
    <scope>IDENTIFICATION</scope>
    <source>
        <tissue evidence="5">Whole body</tissue>
    </source>
</reference>
<proteinExistence type="predicted"/>
<dbReference type="PROSITE" id="PS50003">
    <property type="entry name" value="PH_DOMAIN"/>
    <property type="match status" value="1"/>
</dbReference>
<dbReference type="SUPFAM" id="SSF50729">
    <property type="entry name" value="PH domain-like"/>
    <property type="match status" value="1"/>
</dbReference>
<dbReference type="PANTHER" id="PTHR45960">
    <property type="entry name" value="GRB2-ASSOCIATED-BINDING PROTEIN"/>
    <property type="match status" value="1"/>
</dbReference>
<dbReference type="InterPro" id="IPR046355">
    <property type="entry name" value="Gab1-4-like"/>
</dbReference>
<gene>
    <name evidence="3" type="primary">dos</name>
    <name evidence="5" type="synonym">LOC112681008</name>
    <name evidence="3" type="ORF">g.64485</name>
</gene>
<feature type="region of interest" description="Disordered" evidence="1">
    <location>
        <begin position="391"/>
        <end position="415"/>
    </location>
</feature>
<feature type="region of interest" description="Disordered" evidence="1">
    <location>
        <begin position="196"/>
        <end position="253"/>
    </location>
</feature>
<feature type="compositionally biased region" description="Polar residues" evidence="1">
    <location>
        <begin position="229"/>
        <end position="252"/>
    </location>
</feature>
<evidence type="ECO:0000313" key="4">
    <source>
        <dbReference type="Proteomes" id="UP000694846"/>
    </source>
</evidence>
<dbReference type="SMART" id="SM00233">
    <property type="entry name" value="PH"/>
    <property type="match status" value="1"/>
</dbReference>
<evidence type="ECO:0000313" key="5">
    <source>
        <dbReference type="RefSeq" id="XP_025407060.1"/>
    </source>
</evidence>
<dbReference type="InterPro" id="IPR001849">
    <property type="entry name" value="PH_domain"/>
</dbReference>
<evidence type="ECO:0000256" key="1">
    <source>
        <dbReference type="SAM" id="MobiDB-lite"/>
    </source>
</evidence>
<dbReference type="Gene3D" id="2.30.29.30">
    <property type="entry name" value="Pleckstrin-homology domain (PH domain)/Phosphotyrosine-binding domain (PTB)"/>
    <property type="match status" value="1"/>
</dbReference>
<feature type="domain" description="PH" evidence="2">
    <location>
        <begin position="7"/>
        <end position="123"/>
    </location>
</feature>
<dbReference type="CDD" id="cd13384">
    <property type="entry name" value="PH_Gab2_2"/>
    <property type="match status" value="1"/>
</dbReference>
<accession>A0A2S2Q1T2</accession>
<name>A0A2S2Q1T2_9HEMI</name>
<reference evidence="3" key="1">
    <citation type="submission" date="2018-04" db="EMBL/GenBank/DDBJ databases">
        <title>Transcriptome assembly of Sipha flava.</title>
        <authorList>
            <person name="Scully E.D."/>
            <person name="Geib S.M."/>
            <person name="Palmer N.A."/>
            <person name="Koch K."/>
            <person name="Bradshaw J."/>
            <person name="Heng-Moss T."/>
            <person name="Sarath G."/>
        </authorList>
    </citation>
    <scope>NUCLEOTIDE SEQUENCE</scope>
</reference>
<feature type="region of interest" description="Disordered" evidence="1">
    <location>
        <begin position="438"/>
        <end position="483"/>
    </location>
</feature>
<dbReference type="EMBL" id="GGMS01002400">
    <property type="protein sequence ID" value="MBY71603.1"/>
    <property type="molecule type" value="Transcribed_RNA"/>
</dbReference>
<feature type="compositionally biased region" description="Low complexity" evidence="1">
    <location>
        <begin position="161"/>
        <end position="171"/>
    </location>
</feature>
<protein>
    <submittedName>
        <fullName evidence="5">GRB2-associated-binding protein 1</fullName>
    </submittedName>
    <submittedName>
        <fullName evidence="3">Protein daughter of sevenless</fullName>
    </submittedName>
</protein>
<keyword evidence="4" id="KW-1185">Reference proteome</keyword>
<sequence length="598" mass="67530">MSSENLEIVHEGWLTKSPPAKRVLKAVSVKLKWRRRWFVLRHSGELPGQYFLAYYTDKSRRKMKGRIDLDQCEQVDAGLRFEDRKSKYHYMFDIKTPKRTYYLAAESEEDMNKWVDFVCHVCGLKPFTVDENADFDCPSVNNMTRPFPISVEEHDEEHSSPDSPTSTSSSHYIPISECISGKPLLPILPRSTIEESYDLPRRIRPTPRLSESPPPSPGSESVFTDDDSVNGSTLGRPSVNWSTFPSLSQNSPDLPVAANRRFTKILPDGSLTAPPRPPKPSHLLENPTPPMKTEKIVESSTVDETYDFPRSHQMTPTQSQSRTNRYINTAPGQVPGNIFVYEFEEDGMPKEVEEGKSAELESPSSINSPSVIVYASSASLEQTPPAVNRQLKPGRKFSDTSAELSPLAPMANPPIVNRRLKPTTQIKKNQESFADTTNTLRLCPPPMGSLSRQKSRMGPNTIPTSFEPQSRIHRRHSASDDHIASDKVSSYQINKISSNSRYLAEASCFNDIQYLDLQFESCEKQYSANNRTAGRTMSKKKPSNVGGQFATLLGRRDYSMIDGAYQYKTVDFLKTNALLMTRKRTEQERQLGRQNMVN</sequence>
<dbReference type="OrthoDB" id="67516at2759"/>
<feature type="region of interest" description="Disordered" evidence="1">
    <location>
        <begin position="152"/>
        <end position="173"/>
    </location>
</feature>
<dbReference type="GO" id="GO:0005737">
    <property type="term" value="C:cytoplasm"/>
    <property type="evidence" value="ECO:0007669"/>
    <property type="project" value="TreeGrafter"/>
</dbReference>
<dbReference type="RefSeq" id="XP_025407060.1">
    <property type="nucleotide sequence ID" value="XM_025551275.1"/>
</dbReference>
<dbReference type="GO" id="GO:0007165">
    <property type="term" value="P:signal transduction"/>
    <property type="evidence" value="ECO:0007669"/>
    <property type="project" value="TreeGrafter"/>
</dbReference>
<dbReference type="GO" id="GO:0035591">
    <property type="term" value="F:signaling adaptor activity"/>
    <property type="evidence" value="ECO:0007669"/>
    <property type="project" value="TreeGrafter"/>
</dbReference>
<evidence type="ECO:0000313" key="3">
    <source>
        <dbReference type="EMBL" id="MBY71603.1"/>
    </source>
</evidence>
<dbReference type="PANTHER" id="PTHR45960:SF2">
    <property type="entry name" value="PROTEIN DAUGHTER OF SEVENLESS"/>
    <property type="match status" value="1"/>
</dbReference>
<feature type="region of interest" description="Disordered" evidence="1">
    <location>
        <begin position="266"/>
        <end position="291"/>
    </location>
</feature>
<dbReference type="Proteomes" id="UP000694846">
    <property type="component" value="Unplaced"/>
</dbReference>
<dbReference type="Pfam" id="PF00169">
    <property type="entry name" value="PH"/>
    <property type="match status" value="1"/>
</dbReference>
<evidence type="ECO:0000259" key="2">
    <source>
        <dbReference type="PROSITE" id="PS50003"/>
    </source>
</evidence>